<protein>
    <submittedName>
        <fullName evidence="3">Protein takeout-like</fullName>
    </submittedName>
</protein>
<dbReference type="GeneID" id="108559320"/>
<dbReference type="InterPro" id="IPR010562">
    <property type="entry name" value="Haemolymph_juvenile_hormone-bd"/>
</dbReference>
<evidence type="ECO:0000313" key="3">
    <source>
        <dbReference type="RefSeq" id="XP_017772051.1"/>
    </source>
</evidence>
<feature type="signal peptide" evidence="1">
    <location>
        <begin position="1"/>
        <end position="18"/>
    </location>
</feature>
<keyword evidence="2" id="KW-1185">Reference proteome</keyword>
<reference evidence="3" key="1">
    <citation type="submission" date="2025-08" db="UniProtKB">
        <authorList>
            <consortium name="RefSeq"/>
        </authorList>
    </citation>
    <scope>IDENTIFICATION</scope>
    <source>
        <tissue evidence="3">Whole Larva</tissue>
    </source>
</reference>
<dbReference type="SMART" id="SM00700">
    <property type="entry name" value="JHBP"/>
    <property type="match status" value="1"/>
</dbReference>
<name>A0ABM1MBV1_NICVS</name>
<dbReference type="PANTHER" id="PTHR11008">
    <property type="entry name" value="PROTEIN TAKEOUT-LIKE PROTEIN"/>
    <property type="match status" value="1"/>
</dbReference>
<accession>A0ABM1MBV1</accession>
<organism evidence="2 3">
    <name type="scientific">Nicrophorus vespilloides</name>
    <name type="common">Boreal carrion beetle</name>
    <dbReference type="NCBI Taxonomy" id="110193"/>
    <lineage>
        <taxon>Eukaryota</taxon>
        <taxon>Metazoa</taxon>
        <taxon>Ecdysozoa</taxon>
        <taxon>Arthropoda</taxon>
        <taxon>Hexapoda</taxon>
        <taxon>Insecta</taxon>
        <taxon>Pterygota</taxon>
        <taxon>Neoptera</taxon>
        <taxon>Endopterygota</taxon>
        <taxon>Coleoptera</taxon>
        <taxon>Polyphaga</taxon>
        <taxon>Staphyliniformia</taxon>
        <taxon>Silphidae</taxon>
        <taxon>Nicrophorinae</taxon>
        <taxon>Nicrophorus</taxon>
    </lineage>
</organism>
<sequence length="244" mass="27758">MHQLSLIAILTVAASAFAYDFPNYVTPCSRHDPHLNDCIKKNFEQARPHLEEGIPKLFVPSMNKFEITKVEMVSDLLNVLGTNVALYGLHNVALKDVQVDLIEKTFKFDFILINFEARGDVDLEGKLLNSIITTNGRTYGNGTDFHVSLKFDAEEYEKKNKVYLKTKNVQVTTKNNGRFFFDFGNLKENNEGASRALNGFINENQDSFVDTLSPILENVFEGIIAEIFVRMFSKIPYDELFPNN</sequence>
<dbReference type="InterPro" id="IPR038606">
    <property type="entry name" value="To_sf"/>
</dbReference>
<evidence type="ECO:0000313" key="2">
    <source>
        <dbReference type="Proteomes" id="UP000695000"/>
    </source>
</evidence>
<dbReference type="Proteomes" id="UP000695000">
    <property type="component" value="Unplaced"/>
</dbReference>
<dbReference type="PANTHER" id="PTHR11008:SF41">
    <property type="entry name" value="RE70318P"/>
    <property type="match status" value="1"/>
</dbReference>
<feature type="chain" id="PRO_5045153748" evidence="1">
    <location>
        <begin position="19"/>
        <end position="244"/>
    </location>
</feature>
<dbReference type="Pfam" id="PF06585">
    <property type="entry name" value="JHBP"/>
    <property type="match status" value="1"/>
</dbReference>
<dbReference type="RefSeq" id="XP_017772051.1">
    <property type="nucleotide sequence ID" value="XM_017916562.1"/>
</dbReference>
<keyword evidence="1" id="KW-0732">Signal</keyword>
<proteinExistence type="predicted"/>
<gene>
    <name evidence="3" type="primary">LOC108559320</name>
</gene>
<evidence type="ECO:0000256" key="1">
    <source>
        <dbReference type="SAM" id="SignalP"/>
    </source>
</evidence>
<dbReference type="Gene3D" id="3.15.10.30">
    <property type="entry name" value="Haemolymph juvenile hormone binding protein"/>
    <property type="match status" value="1"/>
</dbReference>